<evidence type="ECO:0000313" key="2">
    <source>
        <dbReference type="Proteomes" id="UP000185003"/>
    </source>
</evidence>
<dbReference type="OrthoDB" id="583528at2"/>
<protein>
    <submittedName>
        <fullName evidence="1">Uncharacterized protein</fullName>
    </submittedName>
</protein>
<accession>A0A1N6HC26</accession>
<sequence length="389" mass="43601">MQLSYKILFVVEVLHDYYSDARCADFTIEPTAETQLLFKNQQVLWRNMGNKFYALVRLVEGKPLVPLSPDLVFRCYLKLNSMQFANFTNIEVNYSAGQRLYLTNLHQHHLNGTRFITQQIAAYNGAASYLPGSFAQDVNGDVYEAIRSSNNGNAHALNESTFWENRLQRRYATPADLTFSASNLFRFQLPAPVMAASIEIFRFNTANGNYDLPALPAQLLNFPQSQSEVLVNLGSLPPARYRVQVNASSAFVYADSRIQQEQVFGVVEIFNHLPSASQSSLLNNNGTVKETVFTVRFANRVALWKYLVNAGSAVTAIKDSNGTYSFVKSGDAFISNRPIPLTETPIRSFFLESGNAGPPFALSNAAINRIRTLQRDGDTFYCSEIFLNQ</sequence>
<dbReference type="AlphaFoldDB" id="A0A1N6HC26"/>
<proteinExistence type="predicted"/>
<keyword evidence="2" id="KW-1185">Reference proteome</keyword>
<organism evidence="1 2">
    <name type="scientific">Chitinophaga niabensis</name>
    <dbReference type="NCBI Taxonomy" id="536979"/>
    <lineage>
        <taxon>Bacteria</taxon>
        <taxon>Pseudomonadati</taxon>
        <taxon>Bacteroidota</taxon>
        <taxon>Chitinophagia</taxon>
        <taxon>Chitinophagales</taxon>
        <taxon>Chitinophagaceae</taxon>
        <taxon>Chitinophaga</taxon>
    </lineage>
</organism>
<dbReference type="STRING" id="536979.SAMN04488055_3294"/>
<dbReference type="EMBL" id="FSRA01000001">
    <property type="protein sequence ID" value="SIO17313.1"/>
    <property type="molecule type" value="Genomic_DNA"/>
</dbReference>
<evidence type="ECO:0000313" key="1">
    <source>
        <dbReference type="EMBL" id="SIO17313.1"/>
    </source>
</evidence>
<name>A0A1N6HC26_9BACT</name>
<reference evidence="2" key="1">
    <citation type="submission" date="2016-11" db="EMBL/GenBank/DDBJ databases">
        <authorList>
            <person name="Varghese N."/>
            <person name="Submissions S."/>
        </authorList>
    </citation>
    <scope>NUCLEOTIDE SEQUENCE [LARGE SCALE GENOMIC DNA]</scope>
    <source>
        <strain evidence="2">DSM 24787</strain>
    </source>
</reference>
<dbReference type="RefSeq" id="WP_074240261.1">
    <property type="nucleotide sequence ID" value="NZ_FSRA01000001.1"/>
</dbReference>
<gene>
    <name evidence="1" type="ORF">SAMN04488055_3294</name>
</gene>
<dbReference type="Proteomes" id="UP000185003">
    <property type="component" value="Unassembled WGS sequence"/>
</dbReference>